<protein>
    <recommendedName>
        <fullName evidence="3">HicA toxin of toxin-antitoxin</fullName>
    </recommendedName>
</protein>
<dbReference type="Proteomes" id="UP001229651">
    <property type="component" value="Unassembled WGS sequence"/>
</dbReference>
<name>A0ABU0ENK7_9PSEU</name>
<organism evidence="1 2">
    <name type="scientific">Amycolatopsis thermophila</name>
    <dbReference type="NCBI Taxonomy" id="206084"/>
    <lineage>
        <taxon>Bacteria</taxon>
        <taxon>Bacillati</taxon>
        <taxon>Actinomycetota</taxon>
        <taxon>Actinomycetes</taxon>
        <taxon>Pseudonocardiales</taxon>
        <taxon>Pseudonocardiaceae</taxon>
        <taxon>Amycolatopsis</taxon>
    </lineage>
</organism>
<accession>A0ABU0ENK7</accession>
<proteinExistence type="predicted"/>
<evidence type="ECO:0000313" key="1">
    <source>
        <dbReference type="EMBL" id="MDQ0376628.1"/>
    </source>
</evidence>
<comment type="caution">
    <text evidence="1">The sequence shown here is derived from an EMBL/GenBank/DDBJ whole genome shotgun (WGS) entry which is preliminary data.</text>
</comment>
<evidence type="ECO:0008006" key="3">
    <source>
        <dbReference type="Google" id="ProtNLM"/>
    </source>
</evidence>
<gene>
    <name evidence="1" type="ORF">FB470_000622</name>
</gene>
<dbReference type="RefSeq" id="WP_306988564.1">
    <property type="nucleotide sequence ID" value="NZ_JAUSUT010000001.1"/>
</dbReference>
<sequence length="72" mass="8105">MSRAEWKKFVPRHLQPAIQAALDAGWSWKKKTKHTWLLAPDGKTTVSVPGSPSDIRSLYNTRSELRRAGVSC</sequence>
<keyword evidence="2" id="KW-1185">Reference proteome</keyword>
<dbReference type="EMBL" id="JAUSUT010000001">
    <property type="protein sequence ID" value="MDQ0376628.1"/>
    <property type="molecule type" value="Genomic_DNA"/>
</dbReference>
<evidence type="ECO:0000313" key="2">
    <source>
        <dbReference type="Proteomes" id="UP001229651"/>
    </source>
</evidence>
<reference evidence="1 2" key="1">
    <citation type="submission" date="2023-07" db="EMBL/GenBank/DDBJ databases">
        <title>Sequencing the genomes of 1000 actinobacteria strains.</title>
        <authorList>
            <person name="Klenk H.-P."/>
        </authorList>
    </citation>
    <scope>NUCLEOTIDE SEQUENCE [LARGE SCALE GENOMIC DNA]</scope>
    <source>
        <strain evidence="1 2">DSM 45805</strain>
    </source>
</reference>